<dbReference type="EMBL" id="CCSD01000097">
    <property type="protein sequence ID" value="CDZ91245.1"/>
    <property type="molecule type" value="Genomic_DNA"/>
</dbReference>
<reference evidence="1 2" key="1">
    <citation type="journal article" date="2014" name="Genome Announc.">
        <title>Draft Genome Sequence of Propane- and Butane-Oxidizing Actinobacterium Rhodococcus ruber IEGM 231.</title>
        <authorList>
            <person name="Ivshina I.B."/>
            <person name="Kuyukina M.S."/>
            <person name="Krivoruchko A.V."/>
            <person name="Barbe V."/>
            <person name="Fischer C."/>
        </authorList>
    </citation>
    <scope>NUCLEOTIDE SEQUENCE [LARGE SCALE GENOMIC DNA]</scope>
</reference>
<organism evidence="1 2">
    <name type="scientific">Rhodococcus ruber</name>
    <dbReference type="NCBI Taxonomy" id="1830"/>
    <lineage>
        <taxon>Bacteria</taxon>
        <taxon>Bacillati</taxon>
        <taxon>Actinomycetota</taxon>
        <taxon>Actinomycetes</taxon>
        <taxon>Mycobacteriales</taxon>
        <taxon>Nocardiaceae</taxon>
        <taxon>Rhodococcus</taxon>
    </lineage>
</organism>
<dbReference type="AlphaFoldDB" id="A0A098BSP8"/>
<protein>
    <submittedName>
        <fullName evidence="1">Uncharacterized protein</fullName>
    </submittedName>
</protein>
<proteinExistence type="predicted"/>
<sequence>MSDGPGLAVGGHVVAVRGDGADERTDLDGADDAGGGAVDVGELDGLEITVELALGDDELLDARSRGQLELGVGLREDVGHGGGGTVRSRELELQLRGRVGDADGAVDAAGPRELVAELERGALGVGSILTDQVRGAAAVVEPLAVEGAATQGRHAVDEGVLLGHDDLEAVRDDPVLIVDRSLRGAGRTEDQAQDGGTGHRGVTCGLEATRLDSHDFSVFLGGDYCGVGRSRTRSSRPCRRW</sequence>
<accession>A0A098BSP8</accession>
<dbReference type="Proteomes" id="UP000042997">
    <property type="component" value="Unassembled WGS sequence"/>
</dbReference>
<name>A0A098BSP8_9NOCA</name>
<evidence type="ECO:0000313" key="1">
    <source>
        <dbReference type="EMBL" id="CDZ91245.1"/>
    </source>
</evidence>
<gene>
    <name evidence="1" type="ORF">RHRU231_820015</name>
</gene>
<evidence type="ECO:0000313" key="2">
    <source>
        <dbReference type="Proteomes" id="UP000042997"/>
    </source>
</evidence>